<dbReference type="Proteomes" id="UP000231990">
    <property type="component" value="Unassembled WGS sequence"/>
</dbReference>
<keyword evidence="20" id="KW-1185">Reference proteome</keyword>
<keyword evidence="6 15" id="KW-0963">Cytoplasm</keyword>
<evidence type="ECO:0000313" key="18">
    <source>
        <dbReference type="EMBL" id="PJZ68927.1"/>
    </source>
</evidence>
<dbReference type="GO" id="GO:0006189">
    <property type="term" value="P:'de novo' IMP biosynthetic process"/>
    <property type="evidence" value="ECO:0007669"/>
    <property type="project" value="UniProtKB-UniRule"/>
</dbReference>
<dbReference type="Pfam" id="PF02769">
    <property type="entry name" value="AIRS_C"/>
    <property type="match status" value="1"/>
</dbReference>
<dbReference type="Gene3D" id="3.90.650.10">
    <property type="entry name" value="PurM-like C-terminal domain"/>
    <property type="match status" value="1"/>
</dbReference>
<evidence type="ECO:0000256" key="8">
    <source>
        <dbReference type="ARBA" id="ARBA00022741"/>
    </source>
</evidence>
<sequence>MDEKITYKSAGVDTEAGQEFVKRIKENVESTHSPRVLGGLGGFSAGFDVSFLKNYRDPVLLSGTDGVGTKLELARLLEVHDTVGVDLVAMCVNDILVSGGEPLFFLDYIACGKLDPAKMEKIVSGIVRGCRLSGTSLIGGETAEHPGLMAEDEYDLAGFVVGVVERDEMIDGSKIVPGDIVLGLESSGPHSNGFSLIRKLFLDEGKKLPSDSSLVEFLKEFAMKPTRIYVPSILNLVKRTEVKGMIHITGGGYYENIPRVLPKNCSVRIEKSAIPSLPFYEKIRQLYPRLAENELFSTFNMGIGFIVIVSKESESSAIQYLEELGENVRKIGEVTSRKDQSVEII</sequence>
<keyword evidence="9 15" id="KW-0658">Purine biosynthesis</keyword>
<name>A0A2M9ZN36_9LEPT</name>
<dbReference type="PANTHER" id="PTHR10520:SF12">
    <property type="entry name" value="TRIFUNCTIONAL PURINE BIOSYNTHETIC PROTEIN ADENOSINE-3"/>
    <property type="match status" value="1"/>
</dbReference>
<organism evidence="19 21">
    <name type="scientific">Leptospira perolatii</name>
    <dbReference type="NCBI Taxonomy" id="2023191"/>
    <lineage>
        <taxon>Bacteria</taxon>
        <taxon>Pseudomonadati</taxon>
        <taxon>Spirochaetota</taxon>
        <taxon>Spirochaetia</taxon>
        <taxon>Leptospirales</taxon>
        <taxon>Leptospiraceae</taxon>
        <taxon>Leptospira</taxon>
    </lineage>
</organism>
<dbReference type="InterPro" id="IPR016188">
    <property type="entry name" value="PurM-like_N"/>
</dbReference>
<evidence type="ECO:0000256" key="10">
    <source>
        <dbReference type="ARBA" id="ARBA00022840"/>
    </source>
</evidence>
<dbReference type="CDD" id="cd02196">
    <property type="entry name" value="PurM"/>
    <property type="match status" value="1"/>
</dbReference>
<gene>
    <name evidence="15" type="primary">purM</name>
    <name evidence="18" type="ORF">CH360_13685</name>
    <name evidence="19" type="ORF">CH373_08030</name>
</gene>
<comment type="similarity">
    <text evidence="3 15">Belongs to the AIR synthase family.</text>
</comment>
<dbReference type="InterPro" id="IPR010918">
    <property type="entry name" value="PurM-like_C_dom"/>
</dbReference>
<comment type="pathway">
    <text evidence="2 15">Purine metabolism; IMP biosynthesis via de novo pathway; 5-amino-1-(5-phospho-D-ribosyl)imidazole from N(2)-formyl-N(1)-(5-phospho-D-ribosyl)glycinamide: step 2/2.</text>
</comment>
<dbReference type="Pfam" id="PF00586">
    <property type="entry name" value="AIRS"/>
    <property type="match status" value="1"/>
</dbReference>
<keyword evidence="7 15" id="KW-0436">Ligase</keyword>
<accession>A0A2M9ZN36</accession>
<dbReference type="AlphaFoldDB" id="A0A2M9ZN36"/>
<dbReference type="GO" id="GO:0046084">
    <property type="term" value="P:adenine biosynthetic process"/>
    <property type="evidence" value="ECO:0007669"/>
    <property type="project" value="TreeGrafter"/>
</dbReference>
<dbReference type="PANTHER" id="PTHR10520">
    <property type="entry name" value="TRIFUNCTIONAL PURINE BIOSYNTHETIC PROTEIN ADENOSINE-3-RELATED"/>
    <property type="match status" value="1"/>
</dbReference>
<dbReference type="OrthoDB" id="9802507at2"/>
<dbReference type="InterPro" id="IPR036921">
    <property type="entry name" value="PurM-like_N_sf"/>
</dbReference>
<dbReference type="Proteomes" id="UP000231962">
    <property type="component" value="Unassembled WGS sequence"/>
</dbReference>
<evidence type="ECO:0000256" key="2">
    <source>
        <dbReference type="ARBA" id="ARBA00004686"/>
    </source>
</evidence>
<protein>
    <recommendedName>
        <fullName evidence="5 15">Phosphoribosylformylglycinamidine cyclo-ligase</fullName>
        <ecNumber evidence="4 15">6.3.3.1</ecNumber>
    </recommendedName>
    <alternativeName>
        <fullName evidence="12 15">AIR synthase</fullName>
    </alternativeName>
    <alternativeName>
        <fullName evidence="13 15">AIRS</fullName>
    </alternativeName>
    <alternativeName>
        <fullName evidence="11 15">Phosphoribosyl-aminoimidazole synthetase</fullName>
    </alternativeName>
</protein>
<dbReference type="FunFam" id="3.30.1330.10:FF:000001">
    <property type="entry name" value="Phosphoribosylformylglycinamidine cyclo-ligase"/>
    <property type="match status" value="1"/>
</dbReference>
<evidence type="ECO:0000256" key="7">
    <source>
        <dbReference type="ARBA" id="ARBA00022598"/>
    </source>
</evidence>
<evidence type="ECO:0000256" key="9">
    <source>
        <dbReference type="ARBA" id="ARBA00022755"/>
    </source>
</evidence>
<evidence type="ECO:0000256" key="11">
    <source>
        <dbReference type="ARBA" id="ARBA00031908"/>
    </source>
</evidence>
<dbReference type="GO" id="GO:0005524">
    <property type="term" value="F:ATP binding"/>
    <property type="evidence" value="ECO:0007669"/>
    <property type="project" value="UniProtKB-KW"/>
</dbReference>
<dbReference type="EC" id="6.3.3.1" evidence="4 15"/>
<dbReference type="HAMAP" id="MF_00741">
    <property type="entry name" value="AIRS"/>
    <property type="match status" value="1"/>
</dbReference>
<dbReference type="SUPFAM" id="SSF55326">
    <property type="entry name" value="PurM N-terminal domain-like"/>
    <property type="match status" value="1"/>
</dbReference>
<dbReference type="Gene3D" id="3.30.1330.10">
    <property type="entry name" value="PurM-like, N-terminal domain"/>
    <property type="match status" value="1"/>
</dbReference>
<evidence type="ECO:0000256" key="3">
    <source>
        <dbReference type="ARBA" id="ARBA00010280"/>
    </source>
</evidence>
<evidence type="ECO:0000259" key="17">
    <source>
        <dbReference type="Pfam" id="PF02769"/>
    </source>
</evidence>
<dbReference type="EMBL" id="NPDY01000014">
    <property type="protein sequence ID" value="PJZ68927.1"/>
    <property type="molecule type" value="Genomic_DNA"/>
</dbReference>
<evidence type="ECO:0000313" key="20">
    <source>
        <dbReference type="Proteomes" id="UP000231962"/>
    </source>
</evidence>
<evidence type="ECO:0000313" key="21">
    <source>
        <dbReference type="Proteomes" id="UP000231990"/>
    </source>
</evidence>
<dbReference type="EMBL" id="NPDZ01000004">
    <property type="protein sequence ID" value="PJZ73455.1"/>
    <property type="molecule type" value="Genomic_DNA"/>
</dbReference>
<proteinExistence type="inferred from homology"/>
<evidence type="ECO:0000259" key="16">
    <source>
        <dbReference type="Pfam" id="PF00586"/>
    </source>
</evidence>
<dbReference type="UniPathway" id="UPA00074">
    <property type="reaction ID" value="UER00129"/>
</dbReference>
<dbReference type="NCBIfam" id="TIGR00878">
    <property type="entry name" value="purM"/>
    <property type="match status" value="1"/>
</dbReference>
<keyword evidence="10 15" id="KW-0067">ATP-binding</keyword>
<keyword evidence="8 15" id="KW-0547">Nucleotide-binding</keyword>
<evidence type="ECO:0000256" key="13">
    <source>
        <dbReference type="ARBA" id="ARBA00033093"/>
    </source>
</evidence>
<evidence type="ECO:0000256" key="1">
    <source>
        <dbReference type="ARBA" id="ARBA00004496"/>
    </source>
</evidence>
<evidence type="ECO:0000256" key="4">
    <source>
        <dbReference type="ARBA" id="ARBA00013047"/>
    </source>
</evidence>
<evidence type="ECO:0000256" key="5">
    <source>
        <dbReference type="ARBA" id="ARBA00020367"/>
    </source>
</evidence>
<comment type="caution">
    <text evidence="19">The sequence shown here is derived from an EMBL/GenBank/DDBJ whole genome shotgun (WGS) entry which is preliminary data.</text>
</comment>
<dbReference type="GO" id="GO:0004641">
    <property type="term" value="F:phosphoribosylformylglycinamidine cyclo-ligase activity"/>
    <property type="evidence" value="ECO:0007669"/>
    <property type="project" value="UniProtKB-UniRule"/>
</dbReference>
<evidence type="ECO:0000256" key="6">
    <source>
        <dbReference type="ARBA" id="ARBA00022490"/>
    </source>
</evidence>
<comment type="catalytic activity">
    <reaction evidence="14 15">
        <text>2-formamido-N(1)-(5-O-phospho-beta-D-ribosyl)acetamidine + ATP = 5-amino-1-(5-phospho-beta-D-ribosyl)imidazole + ADP + phosphate + H(+)</text>
        <dbReference type="Rhea" id="RHEA:23032"/>
        <dbReference type="ChEBI" id="CHEBI:15378"/>
        <dbReference type="ChEBI" id="CHEBI:30616"/>
        <dbReference type="ChEBI" id="CHEBI:43474"/>
        <dbReference type="ChEBI" id="CHEBI:137981"/>
        <dbReference type="ChEBI" id="CHEBI:147287"/>
        <dbReference type="ChEBI" id="CHEBI:456216"/>
        <dbReference type="EC" id="6.3.3.1"/>
    </reaction>
</comment>
<dbReference type="GO" id="GO:0004637">
    <property type="term" value="F:phosphoribosylamine-glycine ligase activity"/>
    <property type="evidence" value="ECO:0007669"/>
    <property type="project" value="TreeGrafter"/>
</dbReference>
<feature type="domain" description="PurM-like C-terminal" evidence="17">
    <location>
        <begin position="177"/>
        <end position="343"/>
    </location>
</feature>
<evidence type="ECO:0000256" key="12">
    <source>
        <dbReference type="ARBA" id="ARBA00032931"/>
    </source>
</evidence>
<evidence type="ECO:0000313" key="19">
    <source>
        <dbReference type="EMBL" id="PJZ73455.1"/>
    </source>
</evidence>
<evidence type="ECO:0000256" key="15">
    <source>
        <dbReference type="HAMAP-Rule" id="MF_00741"/>
    </source>
</evidence>
<reference evidence="20 21" key="1">
    <citation type="submission" date="2017-07" db="EMBL/GenBank/DDBJ databases">
        <title>Leptospira spp. isolated from tropical soils.</title>
        <authorList>
            <person name="Thibeaux R."/>
            <person name="Iraola G."/>
            <person name="Ferres I."/>
            <person name="Bierque E."/>
            <person name="Girault D."/>
            <person name="Soupe-Gilbert M.-E."/>
            <person name="Picardeau M."/>
            <person name="Goarant C."/>
        </authorList>
    </citation>
    <scope>NUCLEOTIDE SEQUENCE [LARGE SCALE GENOMIC DNA]</scope>
    <source>
        <strain evidence="19 21">FH1-B-B1</strain>
        <strain evidence="18 20">FH1-B-C1</strain>
    </source>
</reference>
<dbReference type="SUPFAM" id="SSF56042">
    <property type="entry name" value="PurM C-terminal domain-like"/>
    <property type="match status" value="1"/>
</dbReference>
<dbReference type="RefSeq" id="WP_100714617.1">
    <property type="nucleotide sequence ID" value="NZ_NPDY01000014.1"/>
</dbReference>
<dbReference type="InterPro" id="IPR036676">
    <property type="entry name" value="PurM-like_C_sf"/>
</dbReference>
<dbReference type="InterPro" id="IPR004733">
    <property type="entry name" value="PurM_cligase"/>
</dbReference>
<evidence type="ECO:0000256" key="14">
    <source>
        <dbReference type="ARBA" id="ARBA00049057"/>
    </source>
</evidence>
<dbReference type="GO" id="GO:0005829">
    <property type="term" value="C:cytosol"/>
    <property type="evidence" value="ECO:0007669"/>
    <property type="project" value="TreeGrafter"/>
</dbReference>
<feature type="domain" description="PurM-like N-terminal" evidence="16">
    <location>
        <begin position="60"/>
        <end position="164"/>
    </location>
</feature>
<dbReference type="FunFam" id="3.90.650.10:FF:000011">
    <property type="entry name" value="Phosphoribosylformylglycinamidine cyclo-ligase"/>
    <property type="match status" value="1"/>
</dbReference>
<comment type="subcellular location">
    <subcellularLocation>
        <location evidence="1 15">Cytoplasm</location>
    </subcellularLocation>
</comment>